<dbReference type="Proteomes" id="UP001498476">
    <property type="component" value="Unassembled WGS sequence"/>
</dbReference>
<evidence type="ECO:0000313" key="4">
    <source>
        <dbReference type="Proteomes" id="UP001498476"/>
    </source>
</evidence>
<evidence type="ECO:0000259" key="2">
    <source>
        <dbReference type="Pfam" id="PF13460"/>
    </source>
</evidence>
<keyword evidence="4" id="KW-1185">Reference proteome</keyword>
<protein>
    <recommendedName>
        <fullName evidence="2">NAD(P)-binding domain-containing protein</fullName>
    </recommendedName>
</protein>
<dbReference type="InterPro" id="IPR036291">
    <property type="entry name" value="NAD(P)-bd_dom_sf"/>
</dbReference>
<dbReference type="EMBL" id="JAZAVJ010000041">
    <property type="protein sequence ID" value="KAK7419033.1"/>
    <property type="molecule type" value="Genomic_DNA"/>
</dbReference>
<accession>A0ABR1HD00</accession>
<comment type="caution">
    <text evidence="3">The sequence shown here is derived from an EMBL/GenBank/DDBJ whole genome shotgun (WGS) entry which is preliminary data.</text>
</comment>
<gene>
    <name evidence="3" type="ORF">QQX98_003535</name>
</gene>
<comment type="similarity">
    <text evidence="1">Belongs to the avfA family.</text>
</comment>
<sequence>MALTPGRRIAMFGATGGTGSATVRSLIKRRDFADSPSELRLMVRSKAKLSRLIPELDSLSNVHVREGQLTDTPIIRDCIRDADVIICALGENNNIPGCHVLQDLARSILDALNDLKSSCSGEWKRPRLLLLSSSTWNERFAGQVPAMILSLLKTAFYHPYLDLRLSTSLFEASPELLSLLLVQPAALVDDEPIGMEISTESVSIAVSYSDLGDGFVELALQESYAQLDAVGVSSKGGNAVGKYAMELLSRIVRGLIAGYMPGMKRA</sequence>
<dbReference type="PANTHER" id="PTHR15020">
    <property type="entry name" value="FLAVIN REDUCTASE-RELATED"/>
    <property type="match status" value="1"/>
</dbReference>
<evidence type="ECO:0000256" key="1">
    <source>
        <dbReference type="ARBA" id="ARBA00038376"/>
    </source>
</evidence>
<dbReference type="SUPFAM" id="SSF51735">
    <property type="entry name" value="NAD(P)-binding Rossmann-fold domains"/>
    <property type="match status" value="1"/>
</dbReference>
<dbReference type="Gene3D" id="3.40.50.720">
    <property type="entry name" value="NAD(P)-binding Rossmann-like Domain"/>
    <property type="match status" value="1"/>
</dbReference>
<reference evidence="3 4" key="1">
    <citation type="journal article" date="2025" name="Microbiol. Resour. Announc.">
        <title>Draft genome sequences for Neonectria magnoliae and Neonectria punicea, canker pathogens of Liriodendron tulipifera and Acer saccharum in West Virginia.</title>
        <authorList>
            <person name="Petronek H.M."/>
            <person name="Kasson M.T."/>
            <person name="Metheny A.M."/>
            <person name="Stauder C.M."/>
            <person name="Lovett B."/>
            <person name="Lynch S.C."/>
            <person name="Garnas J.R."/>
            <person name="Kasson L.R."/>
            <person name="Stajich J.E."/>
        </authorList>
    </citation>
    <scope>NUCLEOTIDE SEQUENCE [LARGE SCALE GENOMIC DNA]</scope>
    <source>
        <strain evidence="3 4">NRRL 64653</strain>
    </source>
</reference>
<organism evidence="3 4">
    <name type="scientific">Neonectria punicea</name>
    <dbReference type="NCBI Taxonomy" id="979145"/>
    <lineage>
        <taxon>Eukaryota</taxon>
        <taxon>Fungi</taxon>
        <taxon>Dikarya</taxon>
        <taxon>Ascomycota</taxon>
        <taxon>Pezizomycotina</taxon>
        <taxon>Sordariomycetes</taxon>
        <taxon>Hypocreomycetidae</taxon>
        <taxon>Hypocreales</taxon>
        <taxon>Nectriaceae</taxon>
        <taxon>Neonectria</taxon>
    </lineage>
</organism>
<evidence type="ECO:0000313" key="3">
    <source>
        <dbReference type="EMBL" id="KAK7419033.1"/>
    </source>
</evidence>
<proteinExistence type="inferred from homology"/>
<dbReference type="PANTHER" id="PTHR15020:SF50">
    <property type="entry name" value="UPF0659 PROTEIN YMR090W"/>
    <property type="match status" value="1"/>
</dbReference>
<dbReference type="Pfam" id="PF13460">
    <property type="entry name" value="NAD_binding_10"/>
    <property type="match status" value="1"/>
</dbReference>
<feature type="domain" description="NAD(P)-binding" evidence="2">
    <location>
        <begin position="13"/>
        <end position="201"/>
    </location>
</feature>
<name>A0ABR1HD00_9HYPO</name>
<dbReference type="InterPro" id="IPR016040">
    <property type="entry name" value="NAD(P)-bd_dom"/>
</dbReference>